<dbReference type="PROSITE" id="PS01360">
    <property type="entry name" value="ZF_MYND_1"/>
    <property type="match status" value="1"/>
</dbReference>
<dbReference type="InterPro" id="IPR019734">
    <property type="entry name" value="TPR_rpt"/>
</dbReference>
<name>A0AAU9IML8_9CILI</name>
<keyword evidence="10" id="KW-1185">Reference proteome</keyword>
<feature type="domain" description="MYND-type" evidence="8">
    <location>
        <begin position="20"/>
        <end position="56"/>
    </location>
</feature>
<accession>A0AAU9IML8</accession>
<protein>
    <recommendedName>
        <fullName evidence="8">MYND-type domain-containing protein</fullName>
    </recommendedName>
</protein>
<evidence type="ECO:0000256" key="4">
    <source>
        <dbReference type="ARBA" id="ARBA00022803"/>
    </source>
</evidence>
<gene>
    <name evidence="9" type="ORF">BSTOLATCC_MIC13077</name>
</gene>
<keyword evidence="1" id="KW-0479">Metal-binding</keyword>
<evidence type="ECO:0000256" key="7">
    <source>
        <dbReference type="SAM" id="MobiDB-lite"/>
    </source>
</evidence>
<evidence type="ECO:0000256" key="2">
    <source>
        <dbReference type="ARBA" id="ARBA00022737"/>
    </source>
</evidence>
<dbReference type="Gene3D" id="6.10.140.2220">
    <property type="match status" value="1"/>
</dbReference>
<dbReference type="InterPro" id="IPR011990">
    <property type="entry name" value="TPR-like_helical_dom_sf"/>
</dbReference>
<sequence>MTTRYDQLEESVSDSSRFLCAVCKRPTLMCCSACKAVFYCSEAHQIQHWESHLPECDISEPPSADLSNITPLSETEISKFDLEAGPENSFFADEEVYTGRYRIRKDMITSICQGNPANAVAKGRSYFNRVISEYERNRYFDIYDLLTDGIILTKAYIQSGELNQARQILLQISAKMASHSGSHEVIPVSSFRPDEGKGEKLNLTYTQLKTKVSVYSTLANLLCACGDYINAEKMYVQYIKLIELHLGRSSLETSNAYFMLGLFYQNQKLISKSIMSFTVSHEIRIENLGDSHETVADCEYNLALLNKMKGNMFKATTLLQKALNTRIKNCSESSLPVAQVLEALGSIHIKNKDYKSALDKLSHCYNIRKNLLKHCPDHEDLNRVTELLTLLHDLLDEEAAKERHKRAEMSLINPIFTPETSPAKNQDPMMNVGFSIENNMKRVPLSSEASSARIQSSAHSQQSSTQFDKGRMMSMESSAKFQSSDVSPRNEDSFNWYDKKEDSRMLGSEESPTSSMMINYYSRSPVSNPPPPPPPLPNKIPANIPPPPPLPKKA</sequence>
<keyword evidence="5" id="KW-0862">Zinc</keyword>
<keyword evidence="2" id="KW-0677">Repeat</keyword>
<feature type="compositionally biased region" description="Low complexity" evidence="7">
    <location>
        <begin position="446"/>
        <end position="464"/>
    </location>
</feature>
<evidence type="ECO:0000313" key="9">
    <source>
        <dbReference type="EMBL" id="CAG9315303.1"/>
    </source>
</evidence>
<evidence type="ECO:0000256" key="6">
    <source>
        <dbReference type="PROSITE-ProRule" id="PRU00134"/>
    </source>
</evidence>
<keyword evidence="3 6" id="KW-0863">Zinc-finger</keyword>
<evidence type="ECO:0000259" key="8">
    <source>
        <dbReference type="PROSITE" id="PS50865"/>
    </source>
</evidence>
<dbReference type="SUPFAM" id="SSF144232">
    <property type="entry name" value="HIT/MYND zinc finger-like"/>
    <property type="match status" value="1"/>
</dbReference>
<dbReference type="Proteomes" id="UP001162131">
    <property type="component" value="Unassembled WGS sequence"/>
</dbReference>
<feature type="compositionally biased region" description="Polar residues" evidence="7">
    <location>
        <begin position="475"/>
        <end position="487"/>
    </location>
</feature>
<feature type="compositionally biased region" description="Basic and acidic residues" evidence="7">
    <location>
        <begin position="488"/>
        <end position="504"/>
    </location>
</feature>
<dbReference type="AlphaFoldDB" id="A0AAU9IML8"/>
<feature type="compositionally biased region" description="Polar residues" evidence="7">
    <location>
        <begin position="510"/>
        <end position="526"/>
    </location>
</feature>
<evidence type="ECO:0000313" key="10">
    <source>
        <dbReference type="Proteomes" id="UP001162131"/>
    </source>
</evidence>
<comment type="caution">
    <text evidence="9">The sequence shown here is derived from an EMBL/GenBank/DDBJ whole genome shotgun (WGS) entry which is preliminary data.</text>
</comment>
<reference evidence="9" key="1">
    <citation type="submission" date="2021-09" db="EMBL/GenBank/DDBJ databases">
        <authorList>
            <consortium name="AG Swart"/>
            <person name="Singh M."/>
            <person name="Singh A."/>
            <person name="Seah K."/>
            <person name="Emmerich C."/>
        </authorList>
    </citation>
    <scope>NUCLEOTIDE SEQUENCE</scope>
    <source>
        <strain evidence="9">ATCC30299</strain>
    </source>
</reference>
<evidence type="ECO:0000256" key="3">
    <source>
        <dbReference type="ARBA" id="ARBA00022771"/>
    </source>
</evidence>
<organism evidence="9 10">
    <name type="scientific">Blepharisma stoltei</name>
    <dbReference type="NCBI Taxonomy" id="1481888"/>
    <lineage>
        <taxon>Eukaryota</taxon>
        <taxon>Sar</taxon>
        <taxon>Alveolata</taxon>
        <taxon>Ciliophora</taxon>
        <taxon>Postciliodesmatophora</taxon>
        <taxon>Heterotrichea</taxon>
        <taxon>Heterotrichida</taxon>
        <taxon>Blepharismidae</taxon>
        <taxon>Blepharisma</taxon>
    </lineage>
</organism>
<dbReference type="PANTHER" id="PTHR45641">
    <property type="entry name" value="TETRATRICOPEPTIDE REPEAT PROTEIN (AFU_ORTHOLOGUE AFUA_6G03870)"/>
    <property type="match status" value="1"/>
</dbReference>
<dbReference type="PANTHER" id="PTHR45641:SF1">
    <property type="entry name" value="AAA+ ATPASE DOMAIN-CONTAINING PROTEIN"/>
    <property type="match status" value="1"/>
</dbReference>
<dbReference type="GO" id="GO:0008270">
    <property type="term" value="F:zinc ion binding"/>
    <property type="evidence" value="ECO:0007669"/>
    <property type="project" value="UniProtKB-KW"/>
</dbReference>
<dbReference type="Pfam" id="PF01753">
    <property type="entry name" value="zf-MYND"/>
    <property type="match status" value="1"/>
</dbReference>
<dbReference type="SMART" id="SM00028">
    <property type="entry name" value="TPR"/>
    <property type="match status" value="4"/>
</dbReference>
<keyword evidence="4" id="KW-0802">TPR repeat</keyword>
<dbReference type="SUPFAM" id="SSF48452">
    <property type="entry name" value="TPR-like"/>
    <property type="match status" value="1"/>
</dbReference>
<feature type="compositionally biased region" description="Pro residues" evidence="7">
    <location>
        <begin position="527"/>
        <end position="554"/>
    </location>
</feature>
<dbReference type="EMBL" id="CAJZBQ010000013">
    <property type="protein sequence ID" value="CAG9315303.1"/>
    <property type="molecule type" value="Genomic_DNA"/>
</dbReference>
<proteinExistence type="predicted"/>
<dbReference type="InterPro" id="IPR002893">
    <property type="entry name" value="Znf_MYND"/>
</dbReference>
<feature type="region of interest" description="Disordered" evidence="7">
    <location>
        <begin position="444"/>
        <end position="554"/>
    </location>
</feature>
<dbReference type="PROSITE" id="PS50865">
    <property type="entry name" value="ZF_MYND_2"/>
    <property type="match status" value="1"/>
</dbReference>
<dbReference type="Gene3D" id="1.25.40.10">
    <property type="entry name" value="Tetratricopeptide repeat domain"/>
    <property type="match status" value="1"/>
</dbReference>
<evidence type="ECO:0000256" key="5">
    <source>
        <dbReference type="ARBA" id="ARBA00022833"/>
    </source>
</evidence>
<evidence type="ECO:0000256" key="1">
    <source>
        <dbReference type="ARBA" id="ARBA00022723"/>
    </source>
</evidence>